<keyword evidence="3" id="KW-1185">Reference proteome</keyword>
<protein>
    <submittedName>
        <fullName evidence="2">Uncharacterized protein DUF975</fullName>
    </submittedName>
</protein>
<dbReference type="Proteomes" id="UP000246635">
    <property type="component" value="Unassembled WGS sequence"/>
</dbReference>
<dbReference type="InterPro" id="IPR010380">
    <property type="entry name" value="DUF975"/>
</dbReference>
<sequence>MNVSYSEFRRRARESLRGQWGKSVGAILLASIPSFILAFLGLFSHTLKVAGDIMSYVIAGMIALGTAAFFLGISRHQKPPAKSIYQGFNNPGKAFLLYILMAIFICLWTLLLIIPGIIAAYRYSQAYYILTDNPNISPLEAIRRSKEMMVGHKWRLFVLQLTFIGWALLCILTLGIGYLWLGAYISVASAHFYDEVNNQGEKPPAPLDLSKS</sequence>
<comment type="caution">
    <text evidence="2">The sequence shown here is derived from an EMBL/GenBank/DDBJ whole genome shotgun (WGS) entry which is preliminary data.</text>
</comment>
<dbReference type="Pfam" id="PF06161">
    <property type="entry name" value="DUF975"/>
    <property type="match status" value="1"/>
</dbReference>
<feature type="transmembrane region" description="Helical" evidence="1">
    <location>
        <begin position="53"/>
        <end position="74"/>
    </location>
</feature>
<proteinExistence type="predicted"/>
<keyword evidence="1" id="KW-0812">Transmembrane</keyword>
<dbReference type="OrthoDB" id="9784844at2"/>
<organism evidence="2 3">
    <name type="scientific">Paenibacillus cellulosilyticus</name>
    <dbReference type="NCBI Taxonomy" id="375489"/>
    <lineage>
        <taxon>Bacteria</taxon>
        <taxon>Bacillati</taxon>
        <taxon>Bacillota</taxon>
        <taxon>Bacilli</taxon>
        <taxon>Bacillales</taxon>
        <taxon>Paenibacillaceae</taxon>
        <taxon>Paenibacillus</taxon>
    </lineage>
</organism>
<feature type="transmembrane region" description="Helical" evidence="1">
    <location>
        <begin position="20"/>
        <end position="41"/>
    </location>
</feature>
<feature type="transmembrane region" description="Helical" evidence="1">
    <location>
        <begin position="157"/>
        <end position="181"/>
    </location>
</feature>
<name>A0A2V2YUV2_9BACL</name>
<dbReference type="RefSeq" id="WP_110043619.1">
    <property type="nucleotide sequence ID" value="NZ_CP054613.1"/>
</dbReference>
<dbReference type="EMBL" id="QGTQ01000005">
    <property type="protein sequence ID" value="PWW05073.1"/>
    <property type="molecule type" value="Genomic_DNA"/>
</dbReference>
<feature type="transmembrane region" description="Helical" evidence="1">
    <location>
        <begin position="95"/>
        <end position="121"/>
    </location>
</feature>
<keyword evidence="1" id="KW-0472">Membrane</keyword>
<gene>
    <name evidence="2" type="ORF">DFQ01_10556</name>
</gene>
<reference evidence="2 3" key="1">
    <citation type="submission" date="2018-05" db="EMBL/GenBank/DDBJ databases">
        <title>Genomic Encyclopedia of Type Strains, Phase III (KMG-III): the genomes of soil and plant-associated and newly described type strains.</title>
        <authorList>
            <person name="Whitman W."/>
        </authorList>
    </citation>
    <scope>NUCLEOTIDE SEQUENCE [LARGE SCALE GENOMIC DNA]</scope>
    <source>
        <strain evidence="2 3">CECT 5696</strain>
    </source>
</reference>
<keyword evidence="1" id="KW-1133">Transmembrane helix</keyword>
<dbReference type="AlphaFoldDB" id="A0A2V2YUV2"/>
<evidence type="ECO:0000313" key="2">
    <source>
        <dbReference type="EMBL" id="PWW05073.1"/>
    </source>
</evidence>
<evidence type="ECO:0000256" key="1">
    <source>
        <dbReference type="SAM" id="Phobius"/>
    </source>
</evidence>
<dbReference type="PANTHER" id="PTHR40076:SF1">
    <property type="entry name" value="MEMBRANE PROTEIN"/>
    <property type="match status" value="1"/>
</dbReference>
<accession>A0A2V2YUV2</accession>
<evidence type="ECO:0000313" key="3">
    <source>
        <dbReference type="Proteomes" id="UP000246635"/>
    </source>
</evidence>
<dbReference type="PANTHER" id="PTHR40076">
    <property type="entry name" value="MEMBRANE PROTEIN-RELATED"/>
    <property type="match status" value="1"/>
</dbReference>